<dbReference type="GO" id="GO:0003677">
    <property type="term" value="F:DNA binding"/>
    <property type="evidence" value="ECO:0007669"/>
    <property type="project" value="UniProtKB-KW"/>
</dbReference>
<dbReference type="Proteomes" id="UP001341281">
    <property type="component" value="Chromosome 10"/>
</dbReference>
<dbReference type="InterPro" id="IPR003340">
    <property type="entry name" value="B3_DNA-bd"/>
</dbReference>
<gene>
    <name evidence="7" type="ORF">U9M48_042289</name>
</gene>
<dbReference type="SMART" id="SM01019">
    <property type="entry name" value="B3"/>
    <property type="match status" value="1"/>
</dbReference>
<keyword evidence="2" id="KW-0805">Transcription regulation</keyword>
<accession>A0AAQ3XFX6</accession>
<protein>
    <recommendedName>
        <fullName evidence="6">TF-B3 domain-containing protein</fullName>
    </recommendedName>
</protein>
<organism evidence="7 8">
    <name type="scientific">Paspalum notatum var. saurae</name>
    <dbReference type="NCBI Taxonomy" id="547442"/>
    <lineage>
        <taxon>Eukaryota</taxon>
        <taxon>Viridiplantae</taxon>
        <taxon>Streptophyta</taxon>
        <taxon>Embryophyta</taxon>
        <taxon>Tracheophyta</taxon>
        <taxon>Spermatophyta</taxon>
        <taxon>Magnoliopsida</taxon>
        <taxon>Liliopsida</taxon>
        <taxon>Poales</taxon>
        <taxon>Poaceae</taxon>
        <taxon>PACMAD clade</taxon>
        <taxon>Panicoideae</taxon>
        <taxon>Andropogonodae</taxon>
        <taxon>Paspaleae</taxon>
        <taxon>Paspalinae</taxon>
        <taxon>Paspalum</taxon>
    </lineage>
</organism>
<sequence>MSSACENHMGWQDHQDRNCMRNRKRKFHVVADEGCKRYMYSSIKHSNITEKRVPLEFGSYLREIVPDSDIIKLNAGTGCIYDVGVCREMGEIVFRSGWDVFATSHKLEQNDNLVFKFCGKATLMVEIYSCDGSQKIASCVHPNPEVLGAVPPSTTSDHHVPNGNEMPVQKPAGLDYFTSGGSRLTKAQDNNILELARTIKSETPLYVAVMNKSNVDLKGCSISLPSILMKNVGGVFKGTVKLEAPDSNVYSVSATQQSDEMVAGKPPSLFGMGDVIDPPHEKADIIDLSSSGSDDDNIVAAYTTKQAKLQKVQLDHCAKVRTASTSRTQHETHEDLQASTEVRVDWSIVNSNSSEGPSQPPYIISSKASLSKAQEEEVLEKVQAIQSRFPIYVAVMGRSHQVGQAIWLKPRSIS</sequence>
<evidence type="ECO:0000256" key="3">
    <source>
        <dbReference type="ARBA" id="ARBA00023125"/>
    </source>
</evidence>
<dbReference type="CDD" id="cd10017">
    <property type="entry name" value="B3_DNA"/>
    <property type="match status" value="1"/>
</dbReference>
<evidence type="ECO:0000259" key="6">
    <source>
        <dbReference type="PROSITE" id="PS50863"/>
    </source>
</evidence>
<evidence type="ECO:0000256" key="5">
    <source>
        <dbReference type="ARBA" id="ARBA00023242"/>
    </source>
</evidence>
<dbReference type="EMBL" id="CP144754">
    <property type="protein sequence ID" value="WVZ96685.1"/>
    <property type="molecule type" value="Genomic_DNA"/>
</dbReference>
<keyword evidence="5" id="KW-0539">Nucleus</keyword>
<dbReference type="InterPro" id="IPR044837">
    <property type="entry name" value="REM16-like"/>
</dbReference>
<reference evidence="7 8" key="1">
    <citation type="submission" date="2024-02" db="EMBL/GenBank/DDBJ databases">
        <title>High-quality chromosome-scale genome assembly of Pensacola bahiagrass (Paspalum notatum Flugge var. saurae).</title>
        <authorList>
            <person name="Vega J.M."/>
            <person name="Podio M."/>
            <person name="Orjuela J."/>
            <person name="Siena L.A."/>
            <person name="Pessino S.C."/>
            <person name="Combes M.C."/>
            <person name="Mariac C."/>
            <person name="Albertini E."/>
            <person name="Pupilli F."/>
            <person name="Ortiz J.P.A."/>
            <person name="Leblanc O."/>
        </authorList>
    </citation>
    <scope>NUCLEOTIDE SEQUENCE [LARGE SCALE GENOMIC DNA]</scope>
    <source>
        <strain evidence="7">R1</strain>
        <tissue evidence="7">Leaf</tissue>
    </source>
</reference>
<dbReference type="PANTHER" id="PTHR31391:SF121">
    <property type="entry name" value="B3 DOMAIN-CONTAINING PROTEIN OS08G0325100-RELATED"/>
    <property type="match status" value="1"/>
</dbReference>
<dbReference type="GO" id="GO:0005634">
    <property type="term" value="C:nucleus"/>
    <property type="evidence" value="ECO:0007669"/>
    <property type="project" value="UniProtKB-SubCell"/>
</dbReference>
<keyword evidence="3" id="KW-0238">DNA-binding</keyword>
<dbReference type="SUPFAM" id="SSF101936">
    <property type="entry name" value="DNA-binding pseudobarrel domain"/>
    <property type="match status" value="1"/>
</dbReference>
<dbReference type="PANTHER" id="PTHR31391">
    <property type="entry name" value="B3 DOMAIN-CONTAINING PROTEIN OS11G0197600-RELATED"/>
    <property type="match status" value="1"/>
</dbReference>
<comment type="subcellular location">
    <subcellularLocation>
        <location evidence="1">Nucleus</location>
    </subcellularLocation>
</comment>
<proteinExistence type="predicted"/>
<dbReference type="InterPro" id="IPR015300">
    <property type="entry name" value="DNA-bd_pseudobarrel_sf"/>
</dbReference>
<name>A0AAQ3XFX6_PASNO</name>
<keyword evidence="4" id="KW-0804">Transcription</keyword>
<evidence type="ECO:0000313" key="8">
    <source>
        <dbReference type="Proteomes" id="UP001341281"/>
    </source>
</evidence>
<dbReference type="Gene3D" id="2.40.330.10">
    <property type="entry name" value="DNA-binding pseudobarrel domain"/>
    <property type="match status" value="1"/>
</dbReference>
<feature type="domain" description="TF-B3" evidence="6">
    <location>
        <begin position="36"/>
        <end position="131"/>
    </location>
</feature>
<evidence type="ECO:0000256" key="1">
    <source>
        <dbReference type="ARBA" id="ARBA00004123"/>
    </source>
</evidence>
<evidence type="ECO:0000256" key="4">
    <source>
        <dbReference type="ARBA" id="ARBA00023163"/>
    </source>
</evidence>
<evidence type="ECO:0000256" key="2">
    <source>
        <dbReference type="ARBA" id="ARBA00023015"/>
    </source>
</evidence>
<keyword evidence="8" id="KW-1185">Reference proteome</keyword>
<dbReference type="PROSITE" id="PS50863">
    <property type="entry name" value="B3"/>
    <property type="match status" value="1"/>
</dbReference>
<dbReference type="AlphaFoldDB" id="A0AAQ3XFX6"/>
<evidence type="ECO:0000313" key="7">
    <source>
        <dbReference type="EMBL" id="WVZ96685.1"/>
    </source>
</evidence>
<dbReference type="Pfam" id="PF02362">
    <property type="entry name" value="B3"/>
    <property type="match status" value="1"/>
</dbReference>